<dbReference type="STRING" id="83765.SAMN05660284_00861"/>
<evidence type="ECO:0000256" key="1">
    <source>
        <dbReference type="ARBA" id="ARBA00007198"/>
    </source>
</evidence>
<dbReference type="Pfam" id="PF03960">
    <property type="entry name" value="ArsC"/>
    <property type="match status" value="1"/>
</dbReference>
<name>A0A1I4X6Z0_9NEIS</name>
<evidence type="ECO:0000313" key="3">
    <source>
        <dbReference type="EMBL" id="SFN21475.1"/>
    </source>
</evidence>
<dbReference type="SUPFAM" id="SSF52833">
    <property type="entry name" value="Thioredoxin-like"/>
    <property type="match status" value="1"/>
</dbReference>
<dbReference type="PANTHER" id="PTHR30041:SF8">
    <property type="entry name" value="PROTEIN YFFB"/>
    <property type="match status" value="1"/>
</dbReference>
<dbReference type="RefSeq" id="WP_091191829.1">
    <property type="nucleotide sequence ID" value="NZ_FOVE01000005.1"/>
</dbReference>
<dbReference type="PROSITE" id="PS51353">
    <property type="entry name" value="ARSC"/>
    <property type="match status" value="1"/>
</dbReference>
<dbReference type="AlphaFoldDB" id="A0A1I4X6Z0"/>
<dbReference type="EMBL" id="FOVE01000005">
    <property type="protein sequence ID" value="SFN21475.1"/>
    <property type="molecule type" value="Genomic_DNA"/>
</dbReference>
<dbReference type="InterPro" id="IPR006504">
    <property type="entry name" value="Tscrpt_reg_Spx/MgsR"/>
</dbReference>
<keyword evidence="4" id="KW-1185">Reference proteome</keyword>
<evidence type="ECO:0000256" key="2">
    <source>
        <dbReference type="PROSITE-ProRule" id="PRU01282"/>
    </source>
</evidence>
<dbReference type="PANTHER" id="PTHR30041">
    <property type="entry name" value="ARSENATE REDUCTASE"/>
    <property type="match status" value="1"/>
</dbReference>
<evidence type="ECO:0000313" key="4">
    <source>
        <dbReference type="Proteomes" id="UP000242869"/>
    </source>
</evidence>
<comment type="similarity">
    <text evidence="1 2">Belongs to the ArsC family.</text>
</comment>
<dbReference type="InterPro" id="IPR036249">
    <property type="entry name" value="Thioredoxin-like_sf"/>
</dbReference>
<dbReference type="CDD" id="cd03035">
    <property type="entry name" value="ArsC_Yffb"/>
    <property type="match status" value="1"/>
</dbReference>
<dbReference type="OrthoDB" id="9803749at2"/>
<protein>
    <submittedName>
        <fullName evidence="3">Transcriptional regulator, Spx/MgsR family</fullName>
    </submittedName>
</protein>
<sequence>MKLYGITNCTTVKKARAWLDEHVLAYEFHDFKKSGMAAELLEAWIEQCGWELLLNRRGTTWRKLDTALQANIVDANSAKAVMLAHPSIIKRPILDKDGRIYIGFKPEQYETLFR</sequence>
<dbReference type="NCBIfam" id="TIGR01617">
    <property type="entry name" value="arsC_related"/>
    <property type="match status" value="1"/>
</dbReference>
<organism evidence="3 4">
    <name type="scientific">Formivibrio citricus</name>
    <dbReference type="NCBI Taxonomy" id="83765"/>
    <lineage>
        <taxon>Bacteria</taxon>
        <taxon>Pseudomonadati</taxon>
        <taxon>Pseudomonadota</taxon>
        <taxon>Betaproteobacteria</taxon>
        <taxon>Neisseriales</taxon>
        <taxon>Chitinibacteraceae</taxon>
        <taxon>Formivibrio</taxon>
    </lineage>
</organism>
<reference evidence="4" key="1">
    <citation type="submission" date="2016-10" db="EMBL/GenBank/DDBJ databases">
        <authorList>
            <person name="Varghese N."/>
            <person name="Submissions S."/>
        </authorList>
    </citation>
    <scope>NUCLEOTIDE SEQUENCE [LARGE SCALE GENOMIC DNA]</scope>
    <source>
        <strain evidence="4">DSM 6150</strain>
    </source>
</reference>
<proteinExistence type="inferred from homology"/>
<gene>
    <name evidence="3" type="ORF">SAMN05660284_00861</name>
</gene>
<accession>A0A1I4X6Z0</accession>
<dbReference type="Gene3D" id="3.40.30.10">
    <property type="entry name" value="Glutaredoxin"/>
    <property type="match status" value="1"/>
</dbReference>
<dbReference type="Proteomes" id="UP000242869">
    <property type="component" value="Unassembled WGS sequence"/>
</dbReference>
<dbReference type="InterPro" id="IPR006660">
    <property type="entry name" value="Arsenate_reductase-like"/>
</dbReference>
<dbReference type="NCBIfam" id="NF008107">
    <property type="entry name" value="PRK10853.1"/>
    <property type="match status" value="1"/>
</dbReference>